<evidence type="ECO:0000259" key="2">
    <source>
        <dbReference type="Pfam" id="PF00561"/>
    </source>
</evidence>
<dbReference type="EMBL" id="VHQG01000002">
    <property type="protein sequence ID" value="TPW76134.1"/>
    <property type="molecule type" value="Genomic_DNA"/>
</dbReference>
<sequence>MEHRITSTPVLDIAYLEHGPADGPAVVLLHGFPYDVRAYDEVAPTLAASGLRVIVPWLRGYGPTRFRSAKTLRSGEQSALAQDLLDLLDALEIPRAALVGYDWGGRAACVVAALRPDRVTALVTVDGYNVHDLAVAGEPAPAAAEKPFWYQYFLQTERGRRALDRDREGFCRLLWRDWSPQWADADRAFAASAPSLHNPDFVDVVAHSYRVRHALVPGDSRYAELTRAIAAQPPIAVPTIVLTPLADGLDAGIPGEPDADPEHFTDLVDVVELPDIGHNVPQEAPEAVIAAIRRLLL</sequence>
<dbReference type="RefSeq" id="WP_141163490.1">
    <property type="nucleotide sequence ID" value="NZ_VHQG01000002.1"/>
</dbReference>
<proteinExistence type="predicted"/>
<dbReference type="PANTHER" id="PTHR43329">
    <property type="entry name" value="EPOXIDE HYDROLASE"/>
    <property type="match status" value="1"/>
</dbReference>
<evidence type="ECO:0000256" key="1">
    <source>
        <dbReference type="ARBA" id="ARBA00022801"/>
    </source>
</evidence>
<dbReference type="Proteomes" id="UP000316252">
    <property type="component" value="Unassembled WGS sequence"/>
</dbReference>
<name>A0A506XTI7_9MICO</name>
<comment type="caution">
    <text evidence="3">The sequence shown here is derived from an EMBL/GenBank/DDBJ whole genome shotgun (WGS) entry which is preliminary data.</text>
</comment>
<keyword evidence="4" id="KW-1185">Reference proteome</keyword>
<evidence type="ECO:0000313" key="3">
    <source>
        <dbReference type="EMBL" id="TPW76134.1"/>
    </source>
</evidence>
<dbReference type="InterPro" id="IPR000073">
    <property type="entry name" value="AB_hydrolase_1"/>
</dbReference>
<dbReference type="Pfam" id="PF00561">
    <property type="entry name" value="Abhydrolase_1"/>
    <property type="match status" value="1"/>
</dbReference>
<dbReference type="GO" id="GO:0016787">
    <property type="term" value="F:hydrolase activity"/>
    <property type="evidence" value="ECO:0007669"/>
    <property type="project" value="UniProtKB-KW"/>
</dbReference>
<accession>A0A506XTI7</accession>
<dbReference type="Gene3D" id="3.40.50.1820">
    <property type="entry name" value="alpha/beta hydrolase"/>
    <property type="match status" value="1"/>
</dbReference>
<dbReference type="SUPFAM" id="SSF53474">
    <property type="entry name" value="alpha/beta-Hydrolases"/>
    <property type="match status" value="1"/>
</dbReference>
<dbReference type="InterPro" id="IPR029058">
    <property type="entry name" value="AB_hydrolase_fold"/>
</dbReference>
<gene>
    <name evidence="3" type="ORF">FJ657_09990</name>
</gene>
<evidence type="ECO:0000313" key="4">
    <source>
        <dbReference type="Proteomes" id="UP000316252"/>
    </source>
</evidence>
<feature type="domain" description="AB hydrolase-1" evidence="2">
    <location>
        <begin position="24"/>
        <end position="150"/>
    </location>
</feature>
<protein>
    <submittedName>
        <fullName evidence="3">Alpha/beta hydrolase</fullName>
    </submittedName>
</protein>
<dbReference type="PRINTS" id="PR00412">
    <property type="entry name" value="EPOXHYDRLASE"/>
</dbReference>
<organism evidence="3 4">
    <name type="scientific">Schumannella soli</name>
    <dbReference type="NCBI Taxonomy" id="2590779"/>
    <lineage>
        <taxon>Bacteria</taxon>
        <taxon>Bacillati</taxon>
        <taxon>Actinomycetota</taxon>
        <taxon>Actinomycetes</taxon>
        <taxon>Micrococcales</taxon>
        <taxon>Microbacteriaceae</taxon>
        <taxon>Schumannella</taxon>
    </lineage>
</organism>
<dbReference type="OrthoDB" id="2987348at2"/>
<keyword evidence="1 3" id="KW-0378">Hydrolase</keyword>
<dbReference type="AlphaFoldDB" id="A0A506XTI7"/>
<dbReference type="InterPro" id="IPR000639">
    <property type="entry name" value="Epox_hydrolase-like"/>
</dbReference>
<reference evidence="3 4" key="1">
    <citation type="submission" date="2019-06" db="EMBL/GenBank/DDBJ databases">
        <authorList>
            <person name="Li F."/>
        </authorList>
    </citation>
    <scope>NUCLEOTIDE SEQUENCE [LARGE SCALE GENOMIC DNA]</scope>
    <source>
        <strain evidence="3 4">10F1D-1</strain>
    </source>
</reference>